<dbReference type="Proteomes" id="UP000594621">
    <property type="component" value="Chromosome"/>
</dbReference>
<sequence>MLSIEDGQEPEHVERMLAGAKKVAAGVQYCWLLSSSDEGVCGRPMERLPPGENDDDWTIRFLTDLRSRKIAHLRRAPTVSLIFQDALENAFVGVTGAARLIERTSEIRALWKEDAHSRHFPTETDRANAGFIEVKIERIELWIKGVTPEPFGSRTTTLQRDPLGGWHLTT</sequence>
<dbReference type="InterPro" id="IPR012349">
    <property type="entry name" value="Split_barrel_FMN-bd"/>
</dbReference>
<name>A0A7S9GXY2_9BRAD</name>
<dbReference type="RefSeq" id="WP_195799520.1">
    <property type="nucleotide sequence ID" value="NZ_CP061379.1"/>
</dbReference>
<accession>A0A7S9GXY2</accession>
<evidence type="ECO:0000259" key="1">
    <source>
        <dbReference type="Pfam" id="PF01243"/>
    </source>
</evidence>
<keyword evidence="3" id="KW-1185">Reference proteome</keyword>
<reference evidence="2 3" key="1">
    <citation type="submission" date="2020-09" db="EMBL/GenBank/DDBJ databases">
        <title>Complete genomes of bradyrhizobia occurring on native shrubby legumes in Australia.</title>
        <authorList>
            <person name="Lafay B."/>
        </authorList>
    </citation>
    <scope>NUCLEOTIDE SEQUENCE [LARGE SCALE GENOMIC DNA]</scope>
    <source>
        <strain evidence="2 3">BDV5040</strain>
    </source>
</reference>
<dbReference type="Gene3D" id="2.30.110.10">
    <property type="entry name" value="Electron Transport, Fmn-binding Protein, Chain A"/>
    <property type="match status" value="1"/>
</dbReference>
<dbReference type="PANTHER" id="PTHR34818">
    <property type="entry name" value="PROTEIN BLI-3"/>
    <property type="match status" value="1"/>
</dbReference>
<protein>
    <submittedName>
        <fullName evidence="2">Pyridoxamine 5'-phosphate oxidase family protein</fullName>
    </submittedName>
</protein>
<feature type="domain" description="Pyridoxamine 5'-phosphate oxidase N-terminal" evidence="1">
    <location>
        <begin position="26"/>
        <end position="142"/>
    </location>
</feature>
<organism evidence="2 3">
    <name type="scientific">Bradyrhizobium commune</name>
    <dbReference type="NCBI Taxonomy" id="83627"/>
    <lineage>
        <taxon>Bacteria</taxon>
        <taxon>Pseudomonadati</taxon>
        <taxon>Pseudomonadota</taxon>
        <taxon>Alphaproteobacteria</taxon>
        <taxon>Hyphomicrobiales</taxon>
        <taxon>Nitrobacteraceae</taxon>
        <taxon>Bradyrhizobium</taxon>
    </lineage>
</organism>
<dbReference type="EMBL" id="CP061379">
    <property type="protein sequence ID" value="QPF89923.1"/>
    <property type="molecule type" value="Genomic_DNA"/>
</dbReference>
<evidence type="ECO:0000313" key="2">
    <source>
        <dbReference type="EMBL" id="QPF89923.1"/>
    </source>
</evidence>
<gene>
    <name evidence="2" type="ORF">IC761_25935</name>
</gene>
<dbReference type="AlphaFoldDB" id="A0A7S9GXY2"/>
<dbReference type="InterPro" id="IPR052917">
    <property type="entry name" value="Stress-Dev_Protein"/>
</dbReference>
<dbReference type="InterPro" id="IPR011576">
    <property type="entry name" value="Pyridox_Oxase_N"/>
</dbReference>
<dbReference type="Pfam" id="PF01243">
    <property type="entry name" value="PNPOx_N"/>
    <property type="match status" value="1"/>
</dbReference>
<dbReference type="SUPFAM" id="SSF50475">
    <property type="entry name" value="FMN-binding split barrel"/>
    <property type="match status" value="1"/>
</dbReference>
<dbReference type="PANTHER" id="PTHR34818:SF1">
    <property type="entry name" value="PROTEIN BLI-3"/>
    <property type="match status" value="1"/>
</dbReference>
<evidence type="ECO:0000313" key="3">
    <source>
        <dbReference type="Proteomes" id="UP000594621"/>
    </source>
</evidence>
<proteinExistence type="predicted"/>
<dbReference type="KEGG" id="bcou:IC761_25935"/>